<dbReference type="Proteomes" id="UP000036850">
    <property type="component" value="Unassembled WGS sequence"/>
</dbReference>
<feature type="transmembrane region" description="Helical" evidence="1">
    <location>
        <begin position="42"/>
        <end position="63"/>
    </location>
</feature>
<feature type="transmembrane region" description="Helical" evidence="1">
    <location>
        <begin position="12"/>
        <end position="36"/>
    </location>
</feature>
<keyword evidence="1" id="KW-1133">Transmembrane helix</keyword>
<comment type="caution">
    <text evidence="2">The sequence shown here is derived from an EMBL/GenBank/DDBJ whole genome shotgun (WGS) entry which is preliminary data.</text>
</comment>
<name>A0A0L0EWZ0_9GAMM</name>
<feature type="transmembrane region" description="Helical" evidence="1">
    <location>
        <begin position="75"/>
        <end position="97"/>
    </location>
</feature>
<gene>
    <name evidence="2" type="ORF">AC626_01585</name>
</gene>
<dbReference type="EMBL" id="LFZX01000006">
    <property type="protein sequence ID" value="KNC68951.1"/>
    <property type="molecule type" value="Genomic_DNA"/>
</dbReference>
<dbReference type="OrthoDB" id="9915500at2"/>
<reference evidence="3" key="1">
    <citation type="submission" date="2015-07" db="EMBL/GenBank/DDBJ databases">
        <title>Draft genome sequence of a Pseudoalteromonas rubra strain, OCN096, isolated from Kaneohe Bay, Oahu, Hawaii.</title>
        <authorList>
            <person name="Beurmann S."/>
            <person name="Ushijima B."/>
            <person name="Belcaid M."/>
            <person name="Callahan S.M."/>
            <person name="Aeby G.S."/>
        </authorList>
    </citation>
    <scope>NUCLEOTIDE SEQUENCE [LARGE SCALE GENOMIC DNA]</scope>
    <source>
        <strain evidence="3">OCN096</strain>
    </source>
</reference>
<dbReference type="AlphaFoldDB" id="A0A0L0EWZ0"/>
<keyword evidence="1" id="KW-0472">Membrane</keyword>
<feature type="transmembrane region" description="Helical" evidence="1">
    <location>
        <begin position="109"/>
        <end position="130"/>
    </location>
</feature>
<proteinExistence type="predicted"/>
<evidence type="ECO:0000313" key="2">
    <source>
        <dbReference type="EMBL" id="KNC68951.1"/>
    </source>
</evidence>
<protein>
    <submittedName>
        <fullName evidence="2">Uncharacterized protein</fullName>
    </submittedName>
</protein>
<evidence type="ECO:0000256" key="1">
    <source>
        <dbReference type="SAM" id="Phobius"/>
    </source>
</evidence>
<accession>A0A0L0EWZ0</accession>
<evidence type="ECO:0000313" key="3">
    <source>
        <dbReference type="Proteomes" id="UP000036850"/>
    </source>
</evidence>
<sequence length="134" mass="15071">MRNLLIGLTTILAWVPSTLLMILALFALVGAVGNIFDLPIVFSLKWIVTSVFGIFGYIALTSVSWGLKLKLKTRLVFLILGLLALVFAYWSGVNFGGEIFEIGSGWFEFYLFICPAIFLIIHIVLHLFWVRKAM</sequence>
<organism evidence="2 3">
    <name type="scientific">Pseudoalteromonas rubra</name>
    <dbReference type="NCBI Taxonomy" id="43658"/>
    <lineage>
        <taxon>Bacteria</taxon>
        <taxon>Pseudomonadati</taxon>
        <taxon>Pseudomonadota</taxon>
        <taxon>Gammaproteobacteria</taxon>
        <taxon>Alteromonadales</taxon>
        <taxon>Pseudoalteromonadaceae</taxon>
        <taxon>Pseudoalteromonas</taxon>
    </lineage>
</organism>
<keyword evidence="1" id="KW-0812">Transmembrane</keyword>
<dbReference type="PATRIC" id="fig|43658.6.peg.4880"/>